<evidence type="ECO:0000256" key="1">
    <source>
        <dbReference type="SAM" id="Phobius"/>
    </source>
</evidence>
<keyword evidence="1" id="KW-1133">Transmembrane helix</keyword>
<dbReference type="RefSeq" id="WP_285956233.1">
    <property type="nucleotide sequence ID" value="NZ_JASUZV010000013.1"/>
</dbReference>
<protein>
    <submittedName>
        <fullName evidence="2">Uncharacterized protein</fullName>
    </submittedName>
</protein>
<keyword evidence="3" id="KW-1185">Reference proteome</keyword>
<dbReference type="Proteomes" id="UP001529255">
    <property type="component" value="Unassembled WGS sequence"/>
</dbReference>
<feature type="transmembrane region" description="Helical" evidence="1">
    <location>
        <begin position="220"/>
        <end position="245"/>
    </location>
</feature>
<evidence type="ECO:0000313" key="3">
    <source>
        <dbReference type="Proteomes" id="UP001529255"/>
    </source>
</evidence>
<keyword evidence="1" id="KW-0812">Transmembrane</keyword>
<organism evidence="2 3">
    <name type="scientific">Streptococcus raffinosi</name>
    <dbReference type="NCBI Taxonomy" id="3053355"/>
    <lineage>
        <taxon>Bacteria</taxon>
        <taxon>Bacillati</taxon>
        <taxon>Bacillota</taxon>
        <taxon>Bacilli</taxon>
        <taxon>Lactobacillales</taxon>
        <taxon>Streptococcaceae</taxon>
        <taxon>Streptococcus</taxon>
    </lineage>
</organism>
<dbReference type="EMBL" id="JASUZV010000013">
    <property type="protein sequence ID" value="MDL5044158.1"/>
    <property type="molecule type" value="Genomic_DNA"/>
</dbReference>
<name>A0ABT7LWY7_9STRE</name>
<feature type="transmembrane region" description="Helical" evidence="1">
    <location>
        <begin position="183"/>
        <end position="199"/>
    </location>
</feature>
<feature type="transmembrane region" description="Helical" evidence="1">
    <location>
        <begin position="108"/>
        <end position="129"/>
    </location>
</feature>
<feature type="transmembrane region" description="Helical" evidence="1">
    <location>
        <begin position="38"/>
        <end position="56"/>
    </location>
</feature>
<feature type="transmembrane region" description="Helical" evidence="1">
    <location>
        <begin position="12"/>
        <end position="32"/>
    </location>
</feature>
<gene>
    <name evidence="2" type="ORF">QRD39_08580</name>
</gene>
<proteinExistence type="predicted"/>
<comment type="caution">
    <text evidence="2">The sequence shown here is derived from an EMBL/GenBank/DDBJ whole genome shotgun (WGS) entry which is preliminary data.</text>
</comment>
<evidence type="ECO:0000313" key="2">
    <source>
        <dbReference type="EMBL" id="MDL5044158.1"/>
    </source>
</evidence>
<accession>A0ABT7LWY7</accession>
<feature type="transmembrane region" description="Helical" evidence="1">
    <location>
        <begin position="150"/>
        <end position="171"/>
    </location>
</feature>
<feature type="transmembrane region" description="Helical" evidence="1">
    <location>
        <begin position="77"/>
        <end position="102"/>
    </location>
</feature>
<keyword evidence="1" id="KW-0472">Membrane</keyword>
<reference evidence="2 3" key="1">
    <citation type="submission" date="2023-06" db="EMBL/GenBank/DDBJ databases">
        <title>A potential novel species of Streptococcus isolated from human milk sample.</title>
        <authorList>
            <person name="Nguyen H.V."/>
            <person name="Trinh A.T.V."/>
            <person name="Hoang A.T.L."/>
            <person name="Bui L.N.H."/>
            <person name="Tran Q.T.L."/>
            <person name="Trinh T."/>
        </authorList>
    </citation>
    <scope>NUCLEOTIDE SEQUENCE [LARGE SCALE GENOMIC DNA]</scope>
    <source>
        <strain evidence="2 3">VTCC 12812</strain>
    </source>
</reference>
<sequence length="427" mass="50410">MKKYMKKFVENLDLEIVLVTILLISSVGVYYFEINFNCILYLWIILSLLMSLIHQIRHSKSLFLADKNIIEKFFIGLFRALFLFIEILFFFEVFAIIFLVLFHFCKSSLSGIISLVLFLGTMFVFSSLYKKKTISQKIDNQLSKFVLDGFILGLVFFVTTFLVFDLFVFYISFDSTTGKISESAITILVWFLPLLLPYLKEFVVTQNQFLYGSKIETTPVYNYFETCFKIIWFIYLIAIRVYYILLSKDGPFEFKLLDKDFMFKLDHPKTFPEFITPSLIAFGISIVLFFGMQLFYEIVFVTKNFNKYIIKTNENLTDYDFIFDLDKSKGSIQFQGIVYHNKLINNSTKKWDSKLETFNQENWLIFKPFMDEEITPNLFDKTRGSKEEYIEYISSSMGVKRKDFEKAISKPWKSKILSYVGNYCPND</sequence>
<feature type="transmembrane region" description="Helical" evidence="1">
    <location>
        <begin position="279"/>
        <end position="301"/>
    </location>
</feature>